<dbReference type="Proteomes" id="UP000023152">
    <property type="component" value="Unassembled WGS sequence"/>
</dbReference>
<sequence length="361" mass="41789">KSNVTTAVTPVSTFLKLFENILGGKHKKLQHKTMDYFAILMLVWMIRQAETSHIVCPEEYYHFEKSLPSQLVIDAHLSKDAAKELKTTIDVSKIKQDTDKPKAHATKKHKLKEGFGQEDTSPSILNRWGRKLGFKGSRPTNKKRKWSTDADTGISAEPAFPKFKQDKSLTNKNGGHVKGDYVSIAQEVRQSDVLTTSLQRTSSNRRYFVEGDFRAHSIRKEQTIGKFENSDNLNHKHILIKVLTLLYSYVFECFRVRSKQLLSNVLIHGDEKQQLQHNRIATIYFLANKLEDPYEVRYSLVTQALSLLQSRSMSFDSKREIMMFLKENNWVGNVECQFVSFRNNTRKKKLKQLISTFQMKH</sequence>
<dbReference type="AlphaFoldDB" id="X6NL66"/>
<gene>
    <name evidence="2" type="ORF">RFI_10692</name>
</gene>
<evidence type="ECO:0000256" key="1">
    <source>
        <dbReference type="SAM" id="MobiDB-lite"/>
    </source>
</evidence>
<evidence type="ECO:0000313" key="3">
    <source>
        <dbReference type="Proteomes" id="UP000023152"/>
    </source>
</evidence>
<proteinExistence type="predicted"/>
<protein>
    <submittedName>
        <fullName evidence="2">Uncharacterized protein</fullName>
    </submittedName>
</protein>
<name>X6NL66_RETFI</name>
<feature type="region of interest" description="Disordered" evidence="1">
    <location>
        <begin position="99"/>
        <end position="120"/>
    </location>
</feature>
<comment type="caution">
    <text evidence="2">The sequence shown here is derived from an EMBL/GenBank/DDBJ whole genome shotgun (WGS) entry which is preliminary data.</text>
</comment>
<organism evidence="2 3">
    <name type="scientific">Reticulomyxa filosa</name>
    <dbReference type="NCBI Taxonomy" id="46433"/>
    <lineage>
        <taxon>Eukaryota</taxon>
        <taxon>Sar</taxon>
        <taxon>Rhizaria</taxon>
        <taxon>Retaria</taxon>
        <taxon>Foraminifera</taxon>
        <taxon>Monothalamids</taxon>
        <taxon>Reticulomyxidae</taxon>
        <taxon>Reticulomyxa</taxon>
    </lineage>
</organism>
<dbReference type="EMBL" id="ASPP01007862">
    <property type="protein sequence ID" value="ETO26444.1"/>
    <property type="molecule type" value="Genomic_DNA"/>
</dbReference>
<accession>X6NL66</accession>
<evidence type="ECO:0000313" key="2">
    <source>
        <dbReference type="EMBL" id="ETO26444.1"/>
    </source>
</evidence>
<feature type="non-terminal residue" evidence="2">
    <location>
        <position position="1"/>
    </location>
</feature>
<reference evidence="2 3" key="1">
    <citation type="journal article" date="2013" name="Curr. Biol.">
        <title>The Genome of the Foraminiferan Reticulomyxa filosa.</title>
        <authorList>
            <person name="Glockner G."/>
            <person name="Hulsmann N."/>
            <person name="Schleicher M."/>
            <person name="Noegel A.A."/>
            <person name="Eichinger L."/>
            <person name="Gallinger C."/>
            <person name="Pawlowski J."/>
            <person name="Sierra R."/>
            <person name="Euteneuer U."/>
            <person name="Pillet L."/>
            <person name="Moustafa A."/>
            <person name="Platzer M."/>
            <person name="Groth M."/>
            <person name="Szafranski K."/>
            <person name="Schliwa M."/>
        </authorList>
    </citation>
    <scope>NUCLEOTIDE SEQUENCE [LARGE SCALE GENOMIC DNA]</scope>
</reference>
<keyword evidence="3" id="KW-1185">Reference proteome</keyword>